<sequence>MLKLKFQTIQALNQRIKNHLPPSLSKLIGFSFVAALSLLSIKINAQTKITKNSENRFIGMIKSDFYSDPNGLLKDASIGIEWWTLLGEPVELYSVKWNSTGVFKVNIEGKQISISKNSLNKYPDLQKRFDNIKPYKIDFAIYGTADGGSSSVKRGSSFQYSSFYNQGSAYKKDGQSYDPYKLSARVLYQIPDAKLLVGKSGQTSRSIVPESPMTWNEFIAWKQNTSNYSEPNIKYDYLVLNKSESEYRKLDEGAKKQLISTLKHLYSNTNSFTLKAQITNLEWPKYELESLAREFLKREEKKETEEEQKEDDFWSGEEEKTDKTKEAKEDDFWNGKSENTQENTDDFWSGKDKSKNTEDDFWGGKGSVEEEVELERKLAEASGDQYLGHKTVTTKYIRVRCRDHGDIDGDRVEILHNGKVIESNYTLSASFSTFNVELTEGINRISFRALNQGSLGNNTAQFRIEDQNDNLLYNNEWNITTGYKGTLLIIKN</sequence>
<comment type="caution">
    <text evidence="2">The sequence shown here is derived from an EMBL/GenBank/DDBJ whole genome shotgun (WGS) entry which is preliminary data.</text>
</comment>
<gene>
    <name evidence="2" type="ORF">MB14_09160</name>
</gene>
<keyword evidence="3" id="KW-1185">Reference proteome</keyword>
<feature type="compositionally biased region" description="Acidic residues" evidence="1">
    <location>
        <begin position="305"/>
        <end position="316"/>
    </location>
</feature>
<dbReference type="AlphaFoldDB" id="A0A150X0C6"/>
<evidence type="ECO:0000313" key="2">
    <source>
        <dbReference type="EMBL" id="KYG72200.1"/>
    </source>
</evidence>
<dbReference type="STRING" id="279360.MB14_09160"/>
<dbReference type="Proteomes" id="UP000075583">
    <property type="component" value="Unassembled WGS sequence"/>
</dbReference>
<feature type="compositionally biased region" description="Basic and acidic residues" evidence="1">
    <location>
        <begin position="348"/>
        <end position="358"/>
    </location>
</feature>
<reference evidence="2" key="1">
    <citation type="submission" date="2016-01" db="EMBL/GenBank/DDBJ databases">
        <title>Genome sequencing of Roseivirga ehrenbergii KMM 6017.</title>
        <authorList>
            <person name="Selvaratnam C."/>
            <person name="Thevarajoo S."/>
            <person name="Goh K.M."/>
            <person name="Ee R."/>
            <person name="Chan K.-G."/>
            <person name="Chong C.S."/>
        </authorList>
    </citation>
    <scope>NUCLEOTIDE SEQUENCE [LARGE SCALE GENOMIC DNA]</scope>
    <source>
        <strain evidence="2">KMM 6017</strain>
    </source>
</reference>
<accession>A0A150X0C6</accession>
<proteinExistence type="predicted"/>
<evidence type="ECO:0000313" key="3">
    <source>
        <dbReference type="Proteomes" id="UP000075583"/>
    </source>
</evidence>
<organism evidence="2 3">
    <name type="scientific">Roseivirga ehrenbergii (strain DSM 102268 / JCM 13514 / KCTC 12282 / NCIMB 14502 / KMM 6017)</name>
    <dbReference type="NCBI Taxonomy" id="279360"/>
    <lineage>
        <taxon>Bacteria</taxon>
        <taxon>Pseudomonadati</taxon>
        <taxon>Bacteroidota</taxon>
        <taxon>Cytophagia</taxon>
        <taxon>Cytophagales</taxon>
        <taxon>Roseivirgaceae</taxon>
        <taxon>Roseivirga</taxon>
    </lineage>
</organism>
<evidence type="ECO:0000256" key="1">
    <source>
        <dbReference type="SAM" id="MobiDB-lite"/>
    </source>
</evidence>
<feature type="region of interest" description="Disordered" evidence="1">
    <location>
        <begin position="299"/>
        <end position="366"/>
    </location>
</feature>
<feature type="compositionally biased region" description="Basic and acidic residues" evidence="1">
    <location>
        <begin position="317"/>
        <end position="333"/>
    </location>
</feature>
<protein>
    <submittedName>
        <fullName evidence="2">Uncharacterized protein</fullName>
    </submittedName>
</protein>
<name>A0A150X0C6_ROSEK</name>
<dbReference type="EMBL" id="LQZQ01000049">
    <property type="protein sequence ID" value="KYG72200.1"/>
    <property type="molecule type" value="Genomic_DNA"/>
</dbReference>